<keyword evidence="1" id="KW-0677">Repeat</keyword>
<reference evidence="3 4" key="1">
    <citation type="journal article" date="2011" name="Science">
        <title>The Selaginella genome identifies genetic changes associated with the evolution of vascular plants.</title>
        <authorList>
            <person name="Banks J.A."/>
            <person name="Nishiyama T."/>
            <person name="Hasebe M."/>
            <person name="Bowman J.L."/>
            <person name="Gribskov M."/>
            <person name="dePamphilis C."/>
            <person name="Albert V.A."/>
            <person name="Aono N."/>
            <person name="Aoyama T."/>
            <person name="Ambrose B.A."/>
            <person name="Ashton N.W."/>
            <person name="Axtell M.J."/>
            <person name="Barker E."/>
            <person name="Barker M.S."/>
            <person name="Bennetzen J.L."/>
            <person name="Bonawitz N.D."/>
            <person name="Chapple C."/>
            <person name="Cheng C."/>
            <person name="Correa L.G."/>
            <person name="Dacre M."/>
            <person name="DeBarry J."/>
            <person name="Dreyer I."/>
            <person name="Elias M."/>
            <person name="Engstrom E.M."/>
            <person name="Estelle M."/>
            <person name="Feng L."/>
            <person name="Finet C."/>
            <person name="Floyd S.K."/>
            <person name="Frommer W.B."/>
            <person name="Fujita T."/>
            <person name="Gramzow L."/>
            <person name="Gutensohn M."/>
            <person name="Harholt J."/>
            <person name="Hattori M."/>
            <person name="Heyl A."/>
            <person name="Hirai T."/>
            <person name="Hiwatashi Y."/>
            <person name="Ishikawa M."/>
            <person name="Iwata M."/>
            <person name="Karol K.G."/>
            <person name="Koehler B."/>
            <person name="Kolukisaoglu U."/>
            <person name="Kubo M."/>
            <person name="Kurata T."/>
            <person name="Lalonde S."/>
            <person name="Li K."/>
            <person name="Li Y."/>
            <person name="Litt A."/>
            <person name="Lyons E."/>
            <person name="Manning G."/>
            <person name="Maruyama T."/>
            <person name="Michael T.P."/>
            <person name="Mikami K."/>
            <person name="Miyazaki S."/>
            <person name="Morinaga S."/>
            <person name="Murata T."/>
            <person name="Mueller-Roeber B."/>
            <person name="Nelson D.R."/>
            <person name="Obara M."/>
            <person name="Oguri Y."/>
            <person name="Olmstead R.G."/>
            <person name="Onodera N."/>
            <person name="Petersen B.L."/>
            <person name="Pils B."/>
            <person name="Prigge M."/>
            <person name="Rensing S.A."/>
            <person name="Riano-Pachon D.M."/>
            <person name="Roberts A.W."/>
            <person name="Sato Y."/>
            <person name="Scheller H.V."/>
            <person name="Schulz B."/>
            <person name="Schulz C."/>
            <person name="Shakirov E.V."/>
            <person name="Shibagaki N."/>
            <person name="Shinohara N."/>
            <person name="Shippen D.E."/>
            <person name="Soerensen I."/>
            <person name="Sotooka R."/>
            <person name="Sugimoto N."/>
            <person name="Sugita M."/>
            <person name="Sumikawa N."/>
            <person name="Tanurdzic M."/>
            <person name="Theissen G."/>
            <person name="Ulvskov P."/>
            <person name="Wakazuki S."/>
            <person name="Weng J.K."/>
            <person name="Willats W.W."/>
            <person name="Wipf D."/>
            <person name="Wolf P.G."/>
            <person name="Yang L."/>
            <person name="Zimmer A.D."/>
            <person name="Zhu Q."/>
            <person name="Mitros T."/>
            <person name="Hellsten U."/>
            <person name="Loque D."/>
            <person name="Otillar R."/>
            <person name="Salamov A."/>
            <person name="Schmutz J."/>
            <person name="Shapiro H."/>
            <person name="Lindquist E."/>
            <person name="Lucas S."/>
            <person name="Rokhsar D."/>
            <person name="Grigoriev I.V."/>
        </authorList>
    </citation>
    <scope>NUCLEOTIDE SEQUENCE [LARGE SCALE GENOMIC DNA]</scope>
</reference>
<dbReference type="InterPro" id="IPR011990">
    <property type="entry name" value="TPR-like_helical_dom_sf"/>
</dbReference>
<evidence type="ECO:0000313" key="4">
    <source>
        <dbReference type="Proteomes" id="UP000001514"/>
    </source>
</evidence>
<protein>
    <recommendedName>
        <fullName evidence="5">Pentacotripeptide-repeat region of PRORP domain-containing protein</fullName>
    </recommendedName>
</protein>
<dbReference type="Proteomes" id="UP000001514">
    <property type="component" value="Unassembled WGS sequence"/>
</dbReference>
<evidence type="ECO:0000313" key="3">
    <source>
        <dbReference type="EMBL" id="EFJ06857.1"/>
    </source>
</evidence>
<evidence type="ECO:0000256" key="1">
    <source>
        <dbReference type="ARBA" id="ARBA00022737"/>
    </source>
</evidence>
<dbReference type="Gene3D" id="1.25.40.10">
    <property type="entry name" value="Tetratricopeptide repeat domain"/>
    <property type="match status" value="1"/>
</dbReference>
<dbReference type="Gramene" id="EFJ06857">
    <property type="protein sequence ID" value="EFJ06857"/>
    <property type="gene ID" value="SELMODRAFT_430328"/>
</dbReference>
<evidence type="ECO:0008006" key="5">
    <source>
        <dbReference type="Google" id="ProtNLM"/>
    </source>
</evidence>
<dbReference type="PANTHER" id="PTHR47935:SF1">
    <property type="entry name" value="PENTATRICOPEPTIDE REPEAT-CONTAINING PROTEIN MRL1, CHLOROPLASTIC"/>
    <property type="match status" value="1"/>
</dbReference>
<accession>D8T923</accession>
<dbReference type="InParanoid" id="D8T923"/>
<dbReference type="PANTHER" id="PTHR47935">
    <property type="entry name" value="PENTATRICOPEPTIDE REPEAT-CONTAINING PROTEIN MRL1, CHLOROPLASTIC"/>
    <property type="match status" value="1"/>
</dbReference>
<proteinExistence type="predicted"/>
<organism evidence="4">
    <name type="scientific">Selaginella moellendorffii</name>
    <name type="common">Spikemoss</name>
    <dbReference type="NCBI Taxonomy" id="88036"/>
    <lineage>
        <taxon>Eukaryota</taxon>
        <taxon>Viridiplantae</taxon>
        <taxon>Streptophyta</taxon>
        <taxon>Embryophyta</taxon>
        <taxon>Tracheophyta</taxon>
        <taxon>Lycopodiopsida</taxon>
        <taxon>Selaginellales</taxon>
        <taxon>Selaginellaceae</taxon>
        <taxon>Selaginella</taxon>
    </lineage>
</organism>
<dbReference type="InterPro" id="IPR002885">
    <property type="entry name" value="PPR_rpt"/>
</dbReference>
<dbReference type="InterPro" id="IPR053303">
    <property type="entry name" value="Chloroplast_PPR"/>
</dbReference>
<keyword evidence="2" id="KW-1133">Transmembrane helix</keyword>
<evidence type="ECO:0000256" key="2">
    <source>
        <dbReference type="SAM" id="Phobius"/>
    </source>
</evidence>
<dbReference type="KEGG" id="smo:SELMODRAFT_430328"/>
<sequence>MELFFSIANHNMTVVDKYSTFSIYNDMKKEGVKPDEIFFSALIDIAGHGGKFDCTFVLQEVEKYSLIPGAVIFSSLIGVSSTLLWLTRAKRSSRMLSNEQRISCLKSIAFE</sequence>
<name>D8T923_SELML</name>
<feature type="transmembrane region" description="Helical" evidence="2">
    <location>
        <begin position="66"/>
        <end position="86"/>
    </location>
</feature>
<keyword evidence="2" id="KW-0812">Transmembrane</keyword>
<keyword evidence="2" id="KW-0472">Membrane</keyword>
<dbReference type="Pfam" id="PF13812">
    <property type="entry name" value="PPR_3"/>
    <property type="match status" value="1"/>
</dbReference>
<dbReference type="eggNOG" id="KOG4197">
    <property type="taxonomic scope" value="Eukaryota"/>
</dbReference>
<gene>
    <name evidence="3" type="ORF">SELMODRAFT_430328</name>
</gene>
<dbReference type="EMBL" id="GL377693">
    <property type="protein sequence ID" value="EFJ06857.1"/>
    <property type="molecule type" value="Genomic_DNA"/>
</dbReference>
<dbReference type="AlphaFoldDB" id="D8T923"/>
<dbReference type="HOGENOM" id="CLU_2162786_0_0_1"/>
<keyword evidence="4" id="KW-1185">Reference proteome</keyword>